<evidence type="ECO:0008006" key="3">
    <source>
        <dbReference type="Google" id="ProtNLM"/>
    </source>
</evidence>
<dbReference type="PANTHER" id="PTHR31286:SF179">
    <property type="entry name" value="RNASE H TYPE-1 DOMAIN-CONTAINING PROTEIN"/>
    <property type="match status" value="1"/>
</dbReference>
<proteinExistence type="predicted"/>
<protein>
    <recommendedName>
        <fullName evidence="3">Zinc knuckle CX2CX4HX4C domain-containing protein</fullName>
    </recommendedName>
</protein>
<organism evidence="1 2">
    <name type="scientific">Abeliophyllum distichum</name>
    <dbReference type="NCBI Taxonomy" id="126358"/>
    <lineage>
        <taxon>Eukaryota</taxon>
        <taxon>Viridiplantae</taxon>
        <taxon>Streptophyta</taxon>
        <taxon>Embryophyta</taxon>
        <taxon>Tracheophyta</taxon>
        <taxon>Spermatophyta</taxon>
        <taxon>Magnoliopsida</taxon>
        <taxon>eudicotyledons</taxon>
        <taxon>Gunneridae</taxon>
        <taxon>Pentapetalae</taxon>
        <taxon>asterids</taxon>
        <taxon>lamiids</taxon>
        <taxon>Lamiales</taxon>
        <taxon>Oleaceae</taxon>
        <taxon>Forsythieae</taxon>
        <taxon>Abeliophyllum</taxon>
    </lineage>
</organism>
<accession>A0ABD1V482</accession>
<name>A0ABD1V482_9LAMI</name>
<dbReference type="InterPro" id="IPR040256">
    <property type="entry name" value="At4g02000-like"/>
</dbReference>
<dbReference type="AlphaFoldDB" id="A0ABD1V482"/>
<dbReference type="EMBL" id="JBFOLK010000002">
    <property type="protein sequence ID" value="KAL2532129.1"/>
    <property type="molecule type" value="Genomic_DNA"/>
</dbReference>
<reference evidence="2" key="1">
    <citation type="submission" date="2024-07" db="EMBL/GenBank/DDBJ databases">
        <title>Two chromosome-level genome assemblies of Korean endemic species Abeliophyllum distichum and Forsythia ovata (Oleaceae).</title>
        <authorList>
            <person name="Jang H."/>
        </authorList>
    </citation>
    <scope>NUCLEOTIDE SEQUENCE [LARGE SCALE GENOMIC DNA]</scope>
</reference>
<dbReference type="Proteomes" id="UP001604336">
    <property type="component" value="Unassembled WGS sequence"/>
</dbReference>
<gene>
    <name evidence="1" type="ORF">Adt_05480</name>
</gene>
<sequence>MDQPTSDKSRPNLARICVEVDIKRPKVNRVRIGHGDFAVWQQVIYEEDPKYCNFCYHIGHEEQICYWKKENNIPIKATGQAKAPEQMLKRTAQDKGKATLIEKTRGLDQSGPSKPQIEIEDVQKKVQIKNNQAHGTIDPEKSYVEDGLTEYVPNNPFEALVDSNMDEADGIEADMEPKVQRNGDTNIPNAEPPYKEQTEEINEKMNKPPELQADIPTDPIVPMSTVTEDVLVETVENKEKEEFNVCVDLSRYNKGDTSDIDKVIAHSIRRGSSENSLGQTETTIEEGFNREIIKSKGYLAQPKL</sequence>
<keyword evidence="2" id="KW-1185">Reference proteome</keyword>
<dbReference type="PANTHER" id="PTHR31286">
    <property type="entry name" value="GLYCINE-RICH CELL WALL STRUCTURAL PROTEIN 1.8-LIKE"/>
    <property type="match status" value="1"/>
</dbReference>
<comment type="caution">
    <text evidence="1">The sequence shown here is derived from an EMBL/GenBank/DDBJ whole genome shotgun (WGS) entry which is preliminary data.</text>
</comment>
<evidence type="ECO:0000313" key="2">
    <source>
        <dbReference type="Proteomes" id="UP001604336"/>
    </source>
</evidence>
<evidence type="ECO:0000313" key="1">
    <source>
        <dbReference type="EMBL" id="KAL2532129.1"/>
    </source>
</evidence>